<name>A0A9N8HGE9_9STRA</name>
<feature type="domain" description="BTB" evidence="3">
    <location>
        <begin position="24"/>
        <end position="92"/>
    </location>
</feature>
<comment type="caution">
    <text evidence="4">The sequence shown here is derived from an EMBL/GenBank/DDBJ whole genome shotgun (WGS) entry which is preliminary data.</text>
</comment>
<keyword evidence="2" id="KW-0677">Repeat</keyword>
<dbReference type="Proteomes" id="UP001153069">
    <property type="component" value="Unassembled WGS sequence"/>
</dbReference>
<evidence type="ECO:0000313" key="4">
    <source>
        <dbReference type="EMBL" id="CAB9514058.1"/>
    </source>
</evidence>
<reference evidence="4" key="1">
    <citation type="submission" date="2020-06" db="EMBL/GenBank/DDBJ databases">
        <authorList>
            <consortium name="Plant Systems Biology data submission"/>
        </authorList>
    </citation>
    <scope>NUCLEOTIDE SEQUENCE</scope>
    <source>
        <strain evidence="4">D6</strain>
    </source>
</reference>
<evidence type="ECO:0000256" key="1">
    <source>
        <dbReference type="ARBA" id="ARBA00022441"/>
    </source>
</evidence>
<dbReference type="PANTHER" id="PTHR24412:SF489">
    <property type="entry name" value="RING FINGER DOMAIN AND KELCH REPEAT-CONTAINING PROTEIN DDB_G0271372"/>
    <property type="match status" value="1"/>
</dbReference>
<organism evidence="4 5">
    <name type="scientific">Seminavis robusta</name>
    <dbReference type="NCBI Taxonomy" id="568900"/>
    <lineage>
        <taxon>Eukaryota</taxon>
        <taxon>Sar</taxon>
        <taxon>Stramenopiles</taxon>
        <taxon>Ochrophyta</taxon>
        <taxon>Bacillariophyta</taxon>
        <taxon>Bacillariophyceae</taxon>
        <taxon>Bacillariophycidae</taxon>
        <taxon>Naviculales</taxon>
        <taxon>Naviculaceae</taxon>
        <taxon>Seminavis</taxon>
    </lineage>
</organism>
<proteinExistence type="predicted"/>
<dbReference type="EMBL" id="CAICTM010000628">
    <property type="protein sequence ID" value="CAB9514058.1"/>
    <property type="molecule type" value="Genomic_DNA"/>
</dbReference>
<protein>
    <recommendedName>
        <fullName evidence="3">BTB domain-containing protein</fullName>
    </recommendedName>
</protein>
<dbReference type="AlphaFoldDB" id="A0A9N8HGE9"/>
<evidence type="ECO:0000313" key="5">
    <source>
        <dbReference type="Proteomes" id="UP001153069"/>
    </source>
</evidence>
<dbReference type="InterPro" id="IPR011333">
    <property type="entry name" value="SKP1/BTB/POZ_sf"/>
</dbReference>
<evidence type="ECO:0000256" key="2">
    <source>
        <dbReference type="ARBA" id="ARBA00022737"/>
    </source>
</evidence>
<dbReference type="Pfam" id="PF00651">
    <property type="entry name" value="BTB"/>
    <property type="match status" value="1"/>
</dbReference>
<gene>
    <name evidence="4" type="ORF">SEMRO_629_G178210.1</name>
</gene>
<dbReference type="SMART" id="SM00225">
    <property type="entry name" value="BTB"/>
    <property type="match status" value="1"/>
</dbReference>
<dbReference type="Gene3D" id="3.30.710.10">
    <property type="entry name" value="Potassium Channel Kv1.1, Chain A"/>
    <property type="match status" value="1"/>
</dbReference>
<dbReference type="SUPFAM" id="SSF54695">
    <property type="entry name" value="POZ domain"/>
    <property type="match status" value="1"/>
</dbReference>
<evidence type="ECO:0000259" key="3">
    <source>
        <dbReference type="PROSITE" id="PS50097"/>
    </source>
</evidence>
<keyword evidence="5" id="KW-1185">Reference proteome</keyword>
<dbReference type="PROSITE" id="PS50097">
    <property type="entry name" value="BTB"/>
    <property type="match status" value="1"/>
</dbReference>
<dbReference type="InterPro" id="IPR000210">
    <property type="entry name" value="BTB/POZ_dom"/>
</dbReference>
<sequence length="456" mass="49989">MSPSSGMNSFEQSFLVLLEDDSFHNVILVGNDDIGVSANRMALAVRCGHFQRMFMGNFQESNKEEVYIEKFAGNVIKSIVQYLHTNKAEILECVPQQQHDNKTDATADEAHQLEWLQALVSLANAAIYFDIPSLQEATQRTLRNSAKSHPLLAFAALESYEGQQQSDLETLALSTIRSNPEDVSASAVRFLSASALERILQGLTPPPSPIHHHQIWELIHGWAGGTDTTTTENNHAKAKQFVSDYVDLPQIRPDVLSAKVEPSGLADHQQLYQAYRAQALATTRLAWKHGDSDEFCPTPSHKMAILDHHRPITSGTYQWTLAFSDANYVMVGIVDAYASPNLAEDFSVQKGTWGCYLKQTYANGQTGYNDQLARITGNAKVTVTLNLDTTATHAAGKNNNNDGEDGSLSISVNDGPTILMLNGLRSAVATGAGFLPAVVLMSSWSKVKVLNMNKLK</sequence>
<keyword evidence="1" id="KW-0880">Kelch repeat</keyword>
<dbReference type="PANTHER" id="PTHR24412">
    <property type="entry name" value="KELCH PROTEIN"/>
    <property type="match status" value="1"/>
</dbReference>
<accession>A0A9N8HGE9</accession>